<protein>
    <submittedName>
        <fullName evidence="1">Uncharacterized protein</fullName>
    </submittedName>
</protein>
<organism evidence="1 2">
    <name type="scientific">Lentinus tigrinus ALCF2SS1-6</name>
    <dbReference type="NCBI Taxonomy" id="1328759"/>
    <lineage>
        <taxon>Eukaryota</taxon>
        <taxon>Fungi</taxon>
        <taxon>Dikarya</taxon>
        <taxon>Basidiomycota</taxon>
        <taxon>Agaricomycotina</taxon>
        <taxon>Agaricomycetes</taxon>
        <taxon>Polyporales</taxon>
        <taxon>Polyporaceae</taxon>
        <taxon>Lentinus</taxon>
    </lineage>
</organism>
<sequence>MRDVYLAQIRTRFPGFVPQNDVDLLALGGGSYKGPEEGLRAWLDNELASMVALVGDAQRAIEAAQDILSAPGIVTGLKPQPGDTGEGIFVRQIPRSEYSIRLFPGTPAMREYCLDFVETRTGQPVNSPFKFELWLIGNGTSPHAHGRVRLRSLESAFGYLPQDISPGAEKFVLTDGMTCLLTRPGHKPVRFTVPTRTEAVEPFDGDELDLPERIP</sequence>
<evidence type="ECO:0000313" key="1">
    <source>
        <dbReference type="EMBL" id="RPD55209.1"/>
    </source>
</evidence>
<name>A0A5C2RVX0_9APHY</name>
<dbReference type="EMBL" id="ML122297">
    <property type="protein sequence ID" value="RPD55209.1"/>
    <property type="molecule type" value="Genomic_DNA"/>
</dbReference>
<proteinExistence type="predicted"/>
<evidence type="ECO:0000313" key="2">
    <source>
        <dbReference type="Proteomes" id="UP000313359"/>
    </source>
</evidence>
<dbReference type="OrthoDB" id="2628807at2759"/>
<dbReference type="AlphaFoldDB" id="A0A5C2RVX0"/>
<dbReference type="Proteomes" id="UP000313359">
    <property type="component" value="Unassembled WGS sequence"/>
</dbReference>
<gene>
    <name evidence="1" type="ORF">L227DRAFT_510336</name>
</gene>
<reference evidence="1" key="1">
    <citation type="journal article" date="2018" name="Genome Biol. Evol.">
        <title>Genomics and development of Lentinus tigrinus, a white-rot wood-decaying mushroom with dimorphic fruiting bodies.</title>
        <authorList>
            <person name="Wu B."/>
            <person name="Xu Z."/>
            <person name="Knudson A."/>
            <person name="Carlson A."/>
            <person name="Chen N."/>
            <person name="Kovaka S."/>
            <person name="LaButti K."/>
            <person name="Lipzen A."/>
            <person name="Pennachio C."/>
            <person name="Riley R."/>
            <person name="Schakwitz W."/>
            <person name="Umezawa K."/>
            <person name="Ohm R.A."/>
            <person name="Grigoriev I.V."/>
            <person name="Nagy L.G."/>
            <person name="Gibbons J."/>
            <person name="Hibbett D."/>
        </authorList>
    </citation>
    <scope>NUCLEOTIDE SEQUENCE [LARGE SCALE GENOMIC DNA]</scope>
    <source>
        <strain evidence="1">ALCF2SS1-6</strain>
    </source>
</reference>
<accession>A0A5C2RVX0</accession>
<keyword evidence="2" id="KW-1185">Reference proteome</keyword>